<feature type="domain" description="A to I editase" evidence="4">
    <location>
        <begin position="97"/>
        <end position="335"/>
    </location>
</feature>
<sequence length="335" mass="37185">MKSGNSKKLAKAAAARQTLSKLYGLIATPPSAVLHHTPISSMCNIHMPQTLADKIAKLVCEKFSELTSGNPTLAKRKVLAGIVMTNENDLEDMKVISVATGTKCINGEHLSLQGQCINDCHAEIMARRCLLHFLYSQLDKLVQRKVNGQFSTVFEELENQKGYRIQPQYKFHLYINTAPCGDARIFAPHEEEADRTDRHPNRQSRGLLRTKIESGEGTIPIKAGADNIQTWDGVLQGERLRTMSCSDKIAKWNVVGLQGALLSHFLEPIYLESIVLGSLFSAIHMYRAVCGRIEQTVQGLPSPYRLNQPKMNQGSSTESRQPQKAPTISVNWDCG</sequence>
<feature type="compositionally biased region" description="Polar residues" evidence="2">
    <location>
        <begin position="309"/>
        <end position="335"/>
    </location>
</feature>
<dbReference type="GO" id="GO:0005730">
    <property type="term" value="C:nucleolus"/>
    <property type="evidence" value="ECO:0007669"/>
    <property type="project" value="TreeGrafter"/>
</dbReference>
<evidence type="ECO:0000259" key="4">
    <source>
        <dbReference type="PROSITE" id="PS50141"/>
    </source>
</evidence>
<keyword evidence="6" id="KW-1185">Reference proteome</keyword>
<evidence type="ECO:0000256" key="2">
    <source>
        <dbReference type="SAM" id="MobiDB-lite"/>
    </source>
</evidence>
<dbReference type="PROSITE" id="PS50137">
    <property type="entry name" value="DS_RBD"/>
    <property type="match status" value="1"/>
</dbReference>
<keyword evidence="1" id="KW-0694">RNA-binding</keyword>
<feature type="domain" description="DRBM" evidence="3">
    <location>
        <begin position="1"/>
        <end position="24"/>
    </location>
</feature>
<dbReference type="SMART" id="SM00552">
    <property type="entry name" value="ADEAMc"/>
    <property type="match status" value="1"/>
</dbReference>
<dbReference type="PANTHER" id="PTHR10910">
    <property type="entry name" value="EUKARYOTE SPECIFIC DSRNA BINDING PROTEIN"/>
    <property type="match status" value="1"/>
</dbReference>
<dbReference type="PANTHER" id="PTHR10910:SF62">
    <property type="entry name" value="AT07585P-RELATED"/>
    <property type="match status" value="1"/>
</dbReference>
<dbReference type="GO" id="GO:0003726">
    <property type="term" value="F:double-stranded RNA adenosine deaminase activity"/>
    <property type="evidence" value="ECO:0007669"/>
    <property type="project" value="TreeGrafter"/>
</dbReference>
<dbReference type="InterPro" id="IPR014720">
    <property type="entry name" value="dsRBD_dom"/>
</dbReference>
<evidence type="ECO:0000313" key="5">
    <source>
        <dbReference type="EMBL" id="KAG0713688.1"/>
    </source>
</evidence>
<dbReference type="GO" id="GO:0006382">
    <property type="term" value="P:adenosine to inosine editing"/>
    <property type="evidence" value="ECO:0007669"/>
    <property type="project" value="TreeGrafter"/>
</dbReference>
<dbReference type="OrthoDB" id="6359451at2759"/>
<dbReference type="InterPro" id="IPR002466">
    <property type="entry name" value="A_deamin"/>
</dbReference>
<evidence type="ECO:0000259" key="3">
    <source>
        <dbReference type="PROSITE" id="PS50137"/>
    </source>
</evidence>
<name>A0A8J5BZM9_CHIOP</name>
<dbReference type="PROSITE" id="PS50141">
    <property type="entry name" value="A_DEAMIN_EDITASE"/>
    <property type="match status" value="1"/>
</dbReference>
<organism evidence="5 6">
    <name type="scientific">Chionoecetes opilio</name>
    <name type="common">Atlantic snow crab</name>
    <name type="synonym">Cancer opilio</name>
    <dbReference type="NCBI Taxonomy" id="41210"/>
    <lineage>
        <taxon>Eukaryota</taxon>
        <taxon>Metazoa</taxon>
        <taxon>Ecdysozoa</taxon>
        <taxon>Arthropoda</taxon>
        <taxon>Crustacea</taxon>
        <taxon>Multicrustacea</taxon>
        <taxon>Malacostraca</taxon>
        <taxon>Eumalacostraca</taxon>
        <taxon>Eucarida</taxon>
        <taxon>Decapoda</taxon>
        <taxon>Pleocyemata</taxon>
        <taxon>Brachyura</taxon>
        <taxon>Eubrachyura</taxon>
        <taxon>Majoidea</taxon>
        <taxon>Majidae</taxon>
        <taxon>Chionoecetes</taxon>
    </lineage>
</organism>
<reference evidence="5" key="1">
    <citation type="submission" date="2020-07" db="EMBL/GenBank/DDBJ databases">
        <title>The High-quality genome of the commercially important snow crab, Chionoecetes opilio.</title>
        <authorList>
            <person name="Jeong J.-H."/>
            <person name="Ryu S."/>
        </authorList>
    </citation>
    <scope>NUCLEOTIDE SEQUENCE</scope>
    <source>
        <strain evidence="5">MADBK_172401_WGS</strain>
        <tissue evidence="5">Digestive gland</tissue>
    </source>
</reference>
<gene>
    <name evidence="5" type="primary">Adar</name>
    <name evidence="5" type="ORF">GWK47_015648</name>
</gene>
<accession>A0A8J5BZM9</accession>
<dbReference type="Proteomes" id="UP000770661">
    <property type="component" value="Unassembled WGS sequence"/>
</dbReference>
<proteinExistence type="predicted"/>
<dbReference type="GO" id="GO:0003725">
    <property type="term" value="F:double-stranded RNA binding"/>
    <property type="evidence" value="ECO:0007669"/>
    <property type="project" value="TreeGrafter"/>
</dbReference>
<dbReference type="GO" id="GO:0005737">
    <property type="term" value="C:cytoplasm"/>
    <property type="evidence" value="ECO:0007669"/>
    <property type="project" value="TreeGrafter"/>
</dbReference>
<dbReference type="Pfam" id="PF02137">
    <property type="entry name" value="A_deamin"/>
    <property type="match status" value="1"/>
</dbReference>
<comment type="caution">
    <text evidence="5">The sequence shown here is derived from an EMBL/GenBank/DDBJ whole genome shotgun (WGS) entry which is preliminary data.</text>
</comment>
<feature type="region of interest" description="Disordered" evidence="2">
    <location>
        <begin position="301"/>
        <end position="335"/>
    </location>
</feature>
<evidence type="ECO:0000313" key="6">
    <source>
        <dbReference type="Proteomes" id="UP000770661"/>
    </source>
</evidence>
<protein>
    <submittedName>
        <fullName evidence="5">Double-stranded RNA-specific editase Adar</fullName>
    </submittedName>
</protein>
<evidence type="ECO:0000256" key="1">
    <source>
        <dbReference type="PROSITE-ProRule" id="PRU00266"/>
    </source>
</evidence>
<dbReference type="EMBL" id="JACEEZ010021207">
    <property type="protein sequence ID" value="KAG0713688.1"/>
    <property type="molecule type" value="Genomic_DNA"/>
</dbReference>
<dbReference type="GO" id="GO:0006396">
    <property type="term" value="P:RNA processing"/>
    <property type="evidence" value="ECO:0007669"/>
    <property type="project" value="InterPro"/>
</dbReference>
<dbReference type="AlphaFoldDB" id="A0A8J5BZM9"/>
<dbReference type="GO" id="GO:0008251">
    <property type="term" value="F:tRNA-specific adenosine deaminase activity"/>
    <property type="evidence" value="ECO:0007669"/>
    <property type="project" value="TreeGrafter"/>
</dbReference>